<reference evidence="1 2" key="1">
    <citation type="submission" date="2019-02" db="EMBL/GenBank/DDBJ databases">
        <title>Deep-cultivation of Planctomycetes and their phenomic and genomic characterization uncovers novel biology.</title>
        <authorList>
            <person name="Wiegand S."/>
            <person name="Jogler M."/>
            <person name="Boedeker C."/>
            <person name="Pinto D."/>
            <person name="Vollmers J."/>
            <person name="Rivas-Marin E."/>
            <person name="Kohn T."/>
            <person name="Peeters S.H."/>
            <person name="Heuer A."/>
            <person name="Rast P."/>
            <person name="Oberbeckmann S."/>
            <person name="Bunk B."/>
            <person name="Jeske O."/>
            <person name="Meyerdierks A."/>
            <person name="Storesund J.E."/>
            <person name="Kallscheuer N."/>
            <person name="Luecker S."/>
            <person name="Lage O.M."/>
            <person name="Pohl T."/>
            <person name="Merkel B.J."/>
            <person name="Hornburger P."/>
            <person name="Mueller R.-W."/>
            <person name="Bruemmer F."/>
            <person name="Labrenz M."/>
            <person name="Spormann A.M."/>
            <person name="Op den Camp H."/>
            <person name="Overmann J."/>
            <person name="Amann R."/>
            <person name="Jetten M.S.M."/>
            <person name="Mascher T."/>
            <person name="Medema M.H."/>
            <person name="Devos D.P."/>
            <person name="Kaster A.-K."/>
            <person name="Ovreas L."/>
            <person name="Rohde M."/>
            <person name="Galperin M.Y."/>
            <person name="Jogler C."/>
        </authorList>
    </citation>
    <scope>NUCLEOTIDE SEQUENCE [LARGE SCALE GENOMIC DNA]</scope>
    <source>
        <strain evidence="1 2">Pla175</strain>
    </source>
</reference>
<dbReference type="KEGG" id="pnd:Pla175_31150"/>
<protein>
    <submittedName>
        <fullName evidence="1">Uncharacterized protein</fullName>
    </submittedName>
</protein>
<organism evidence="1 2">
    <name type="scientific">Pirellulimonas nuda</name>
    <dbReference type="NCBI Taxonomy" id="2528009"/>
    <lineage>
        <taxon>Bacteria</taxon>
        <taxon>Pseudomonadati</taxon>
        <taxon>Planctomycetota</taxon>
        <taxon>Planctomycetia</taxon>
        <taxon>Pirellulales</taxon>
        <taxon>Lacipirellulaceae</taxon>
        <taxon>Pirellulimonas</taxon>
    </lineage>
</organism>
<evidence type="ECO:0000313" key="2">
    <source>
        <dbReference type="Proteomes" id="UP000317429"/>
    </source>
</evidence>
<keyword evidence="2" id="KW-1185">Reference proteome</keyword>
<proteinExistence type="predicted"/>
<accession>A0A518DE22</accession>
<name>A0A518DE22_9BACT</name>
<dbReference type="EMBL" id="CP036291">
    <property type="protein sequence ID" value="QDU89720.1"/>
    <property type="molecule type" value="Genomic_DNA"/>
</dbReference>
<dbReference type="AlphaFoldDB" id="A0A518DE22"/>
<evidence type="ECO:0000313" key="1">
    <source>
        <dbReference type="EMBL" id="QDU89720.1"/>
    </source>
</evidence>
<dbReference type="Proteomes" id="UP000317429">
    <property type="component" value="Chromosome"/>
</dbReference>
<sequence length="211" mass="22748" precursor="true">MAGRWRLMWARPCVGNDTVHVAALQDHKGLPRKQSADVAVFALLIPEPPCFRLANSHLFWENTAVSDLSDGRPGGNRCAQTKGQAMTNWVRRVLSRRCPIEGSFVRARRAIRGPRAGSAAGDSERTRETRGLAGRGEGFVRFFTPRTADKRTILVGPVGPPRGPRPWLPAAALGRPLMGRGGDSLMSVCGPVGASAFLPSSSRSDAKHVGF</sequence>
<gene>
    <name evidence="1" type="ORF">Pla175_31150</name>
</gene>